<dbReference type="InterPro" id="IPR005312">
    <property type="entry name" value="DUF1759"/>
</dbReference>
<dbReference type="InterPro" id="IPR008737">
    <property type="entry name" value="DUF1758"/>
</dbReference>
<reference evidence="18 19" key="1">
    <citation type="submission" date="2019-10" db="EMBL/GenBank/DDBJ databases">
        <title>Assembly and Annotation for the nematode Trichostrongylus colubriformis.</title>
        <authorList>
            <person name="Martin J."/>
        </authorList>
    </citation>
    <scope>NUCLEOTIDE SEQUENCE [LARGE SCALE GENOMIC DNA]</scope>
    <source>
        <strain evidence="18">G859</strain>
        <tissue evidence="18">Whole worm</tissue>
    </source>
</reference>
<keyword evidence="7" id="KW-0406">Ion transport</keyword>
<keyword evidence="12" id="KW-0175">Coiled coil</keyword>
<dbReference type="FunFam" id="1.10.287.70:FF:000056">
    <property type="entry name" value="Potassium voltage-gated channel subfamily KQT member 1"/>
    <property type="match status" value="1"/>
</dbReference>
<feature type="transmembrane region" description="Helical" evidence="14">
    <location>
        <begin position="968"/>
        <end position="989"/>
    </location>
</feature>
<dbReference type="InterPro" id="IPR003937">
    <property type="entry name" value="K_chnl_volt-dep_KCNQ"/>
</dbReference>
<dbReference type="PANTHER" id="PTHR47735:SF14">
    <property type="entry name" value="POTASSIUM VOLTAGE-GATED CHANNEL SUBFAMILY KQT MEMBER 1"/>
    <property type="match status" value="1"/>
</dbReference>
<dbReference type="Pfam" id="PF00520">
    <property type="entry name" value="Ion_trans"/>
    <property type="match status" value="1"/>
</dbReference>
<feature type="compositionally biased region" description="Polar residues" evidence="13">
    <location>
        <begin position="1137"/>
        <end position="1154"/>
    </location>
</feature>
<evidence type="ECO:0000256" key="8">
    <source>
        <dbReference type="ARBA" id="ARBA00023136"/>
    </source>
</evidence>
<comment type="caution">
    <text evidence="18">The sequence shown here is derived from an EMBL/GenBank/DDBJ whole genome shotgun (WGS) entry which is preliminary data.</text>
</comment>
<dbReference type="InterPro" id="IPR005821">
    <property type="entry name" value="Ion_trans_dom"/>
</dbReference>
<keyword evidence="9" id="KW-0407">Ion channel</keyword>
<dbReference type="EMBL" id="WIXE01010139">
    <property type="protein sequence ID" value="KAK5977821.1"/>
    <property type="molecule type" value="Genomic_DNA"/>
</dbReference>
<evidence type="ECO:0000313" key="19">
    <source>
        <dbReference type="Proteomes" id="UP001331761"/>
    </source>
</evidence>
<dbReference type="Pfam" id="PF03564">
    <property type="entry name" value="DUF1759"/>
    <property type="match status" value="1"/>
</dbReference>
<feature type="domain" description="Potassium channel voltage dependent KCNQ C-terminal" evidence="16">
    <location>
        <begin position="1188"/>
        <end position="1311"/>
    </location>
</feature>
<evidence type="ECO:0000256" key="7">
    <source>
        <dbReference type="ARBA" id="ARBA00023065"/>
    </source>
</evidence>
<feature type="region of interest" description="Disordered" evidence="13">
    <location>
        <begin position="422"/>
        <end position="453"/>
    </location>
</feature>
<organism evidence="18 19">
    <name type="scientific">Trichostrongylus colubriformis</name>
    <name type="common">Black scour worm</name>
    <dbReference type="NCBI Taxonomy" id="6319"/>
    <lineage>
        <taxon>Eukaryota</taxon>
        <taxon>Metazoa</taxon>
        <taxon>Ecdysozoa</taxon>
        <taxon>Nematoda</taxon>
        <taxon>Chromadorea</taxon>
        <taxon>Rhabditida</taxon>
        <taxon>Rhabditina</taxon>
        <taxon>Rhabditomorpha</taxon>
        <taxon>Strongyloidea</taxon>
        <taxon>Trichostrongylidae</taxon>
        <taxon>Trichostrongylus</taxon>
    </lineage>
</organism>
<dbReference type="Proteomes" id="UP001331761">
    <property type="component" value="Unassembled WGS sequence"/>
</dbReference>
<dbReference type="Gene3D" id="6.10.140.1910">
    <property type="match status" value="2"/>
</dbReference>
<evidence type="ECO:0000256" key="12">
    <source>
        <dbReference type="SAM" id="Coils"/>
    </source>
</evidence>
<feature type="transmembrane region" description="Helical" evidence="14">
    <location>
        <begin position="867"/>
        <end position="883"/>
    </location>
</feature>
<feature type="transmembrane region" description="Helical" evidence="14">
    <location>
        <begin position="66"/>
        <end position="85"/>
    </location>
</feature>
<keyword evidence="2" id="KW-0813">Transport</keyword>
<evidence type="ECO:0000256" key="11">
    <source>
        <dbReference type="ARBA" id="ARBA00034430"/>
    </source>
</evidence>
<evidence type="ECO:0000256" key="5">
    <source>
        <dbReference type="ARBA" id="ARBA00022958"/>
    </source>
</evidence>
<feature type="region of interest" description="Disordered" evidence="13">
    <location>
        <begin position="1137"/>
        <end position="1177"/>
    </location>
</feature>
<feature type="domain" description="Ion transport" evidence="15">
    <location>
        <begin position="863"/>
        <end position="1064"/>
    </location>
</feature>
<feature type="compositionally biased region" description="Basic and acidic residues" evidence="13">
    <location>
        <begin position="1159"/>
        <end position="1177"/>
    </location>
</feature>
<dbReference type="PRINTS" id="PR00169">
    <property type="entry name" value="KCHANNEL"/>
</dbReference>
<evidence type="ECO:0000256" key="9">
    <source>
        <dbReference type="ARBA" id="ARBA00023303"/>
    </source>
</evidence>
<evidence type="ECO:0000256" key="14">
    <source>
        <dbReference type="SAM" id="Phobius"/>
    </source>
</evidence>
<dbReference type="Gene3D" id="1.10.287.70">
    <property type="match status" value="1"/>
</dbReference>
<gene>
    <name evidence="18" type="ORF">GCK32_001929</name>
</gene>
<keyword evidence="5" id="KW-0630">Potassium</keyword>
<keyword evidence="3" id="KW-1003">Cell membrane</keyword>
<dbReference type="GO" id="GO:0008076">
    <property type="term" value="C:voltage-gated potassium channel complex"/>
    <property type="evidence" value="ECO:0007669"/>
    <property type="project" value="TreeGrafter"/>
</dbReference>
<protein>
    <recommendedName>
        <fullName evidence="10">IKs producing slow voltage-gated potassium channel subunit alpha KvLQT1</fullName>
    </recommendedName>
</protein>
<comment type="subcellular location">
    <subcellularLocation>
        <location evidence="1">Cell membrane</location>
        <topology evidence="1">Multi-pass membrane protein</topology>
    </subcellularLocation>
</comment>
<evidence type="ECO:0000256" key="10">
    <source>
        <dbReference type="ARBA" id="ARBA00032659"/>
    </source>
</evidence>
<keyword evidence="8 14" id="KW-0472">Membrane</keyword>
<accession>A0AAN8ILD6</accession>
<feature type="region of interest" description="Disordered" evidence="13">
    <location>
        <begin position="1324"/>
        <end position="1354"/>
    </location>
</feature>
<feature type="transmembrane region" description="Helical" evidence="14">
    <location>
        <begin position="1033"/>
        <end position="1059"/>
    </location>
</feature>
<evidence type="ECO:0000256" key="3">
    <source>
        <dbReference type="ARBA" id="ARBA00022475"/>
    </source>
</evidence>
<dbReference type="InterPro" id="IPR013821">
    <property type="entry name" value="K_chnl_volt-dep_KCNQ_C"/>
</dbReference>
<evidence type="ECO:0000259" key="16">
    <source>
        <dbReference type="Pfam" id="PF03520"/>
    </source>
</evidence>
<keyword evidence="4 14" id="KW-0812">Transmembrane</keyword>
<dbReference type="Pfam" id="PF03520">
    <property type="entry name" value="KCNQ_channel"/>
    <property type="match status" value="1"/>
</dbReference>
<sequence>MLHDQPPDSENTTFLPSGAFGVLAGDGLEQMFDSRYRTQKERKAAKPTFQSKVYNCLERPAGWRCFLYHFSVFVVVLVCLILSVLSTVEQHSRFAGELLFLLMADQDEERAHLQYVQNYGDYTQTMQEAVSILQKSNEILNLIERNKAELDDTNKFSLLKSCLRGRALQSIQGLAITAENYHIALDILKKRYDDKVTTRHILFSQLANLPPCDPEGRNLQSLYNKMFALTRQLCAYGDDSNEVALGAILLNKLPRHTRSKIFDKTGNTHNLVLTELMHILTEIVHKEATLQEIEFHCKAVTNLREEGYVSVQRFQKFQREKPRRETQFSGVYSRPKEPTSAPAAYEKPTFRSFCDSNQHSSFDCTHFPTPQHRIQITRDKRLCFNCLSSKHRTKECQSKRSCQKCSKRHHTLLCYQQAVNQQDSNKKHQSTTNPKPQQSKPQHVHFTSDSMNTGCNDTDTTQIHSIPTAESSSITMSTSPQTTVLLMCAEVEVFNPNNPNEVVKATAFLDSGSSASYITTELASILKLPVEKSEEISMFTFGSRNALPLSTTQHSLGIQTSRGANILSVRALQYLTNNMKVATFTEEVAHSPSLPTIFKKPDILIGTDYFWQVLFSNDFHVRSLSNGYQLIHSSIGDIITGKPLCSTEPIDYCYNSSFSNDEELDDLLQRFSTLDAEGTVDNAMNSDDEVCPKNFNETTFHDNTGGRCCRGMYTVQLPVKGDSSKTKEKITTTSTVERENAISNGKTESSKTANGTTGCEVVRDSRLPKPIENVHESNIVSSLEAERLRAEVMELKTARADARIQFSQMEARFAAMEKSRDVYRNSLSQLEKKYKELMNRTNDVERELMDESKACKRDSGKFSADEIFLVIFFAIEYCVRLWAAGCRSKYLGFWGRLRFAKKPISFIDLCVVVASITVILVGSEGQVFAASAIRGVRFLQILRMLHVDRQGGTWRLLGSVVFIHRQELITTLYIGFLGLIFSSYFVYLAEKDHVSPDGRQAFTSYADALWWGVITMTTIGYGDVVPQTWLGRIVASCFSIFAISFFALPAGILGSGFALKVQQKQRQKHFNRQIPAAATLIQCLWRCHAADKNIAATWRVHVDPLARETSEQHRKQNGTTTEDAVSYKRRLFKKQYSKTSLSNNPKKSRTSTASVDLEMGEKKKDKDRNSDVEDDRVFGTVSETRLDALEHEENDDNSMPLRISHICDLTKQYKDAIRAIRKIKYFVARRRFQQARKPYDVRDVIEQYSQGHLNMMVRIKELQRRLDQTLGKPGQDRASKTSWGGATTIGARLSRIELQMTCLERQMNTSLSLLTTLCRQQASSRRASNASNSSQHDRPPSARDSHSPTLAVLQ</sequence>
<evidence type="ECO:0000259" key="17">
    <source>
        <dbReference type="Pfam" id="PF05585"/>
    </source>
</evidence>
<feature type="region of interest" description="Disordered" evidence="13">
    <location>
        <begin position="320"/>
        <end position="342"/>
    </location>
</feature>
<dbReference type="Pfam" id="PF05585">
    <property type="entry name" value="DUF1758"/>
    <property type="match status" value="1"/>
</dbReference>
<dbReference type="PANTHER" id="PTHR47735">
    <property type="entry name" value="POTASSIUM VOLTAGE-GATED CHANNEL SUBFAMILY KQT MEMBER 4"/>
    <property type="match status" value="1"/>
</dbReference>
<evidence type="ECO:0000256" key="2">
    <source>
        <dbReference type="ARBA" id="ARBA00022448"/>
    </source>
</evidence>
<evidence type="ECO:0000259" key="15">
    <source>
        <dbReference type="Pfam" id="PF00520"/>
    </source>
</evidence>
<evidence type="ECO:0000256" key="13">
    <source>
        <dbReference type="SAM" id="MobiDB-lite"/>
    </source>
</evidence>
<feature type="compositionally biased region" description="Basic and acidic residues" evidence="13">
    <location>
        <begin position="1335"/>
        <end position="1346"/>
    </location>
</feature>
<dbReference type="SUPFAM" id="SSF81324">
    <property type="entry name" value="Voltage-gated potassium channels"/>
    <property type="match status" value="1"/>
</dbReference>
<feature type="transmembrane region" description="Helical" evidence="14">
    <location>
        <begin position="904"/>
        <end position="922"/>
    </location>
</feature>
<feature type="compositionally biased region" description="Low complexity" evidence="13">
    <location>
        <begin position="1324"/>
        <end position="1334"/>
    </location>
</feature>
<evidence type="ECO:0000313" key="18">
    <source>
        <dbReference type="EMBL" id="KAK5977821.1"/>
    </source>
</evidence>
<evidence type="ECO:0000256" key="4">
    <source>
        <dbReference type="ARBA" id="ARBA00022692"/>
    </source>
</evidence>
<feature type="coiled-coil region" evidence="12">
    <location>
        <begin position="785"/>
        <end position="854"/>
    </location>
</feature>
<dbReference type="GO" id="GO:0005249">
    <property type="term" value="F:voltage-gated potassium channel activity"/>
    <property type="evidence" value="ECO:0007669"/>
    <property type="project" value="InterPro"/>
</dbReference>
<feature type="compositionally biased region" description="Polar residues" evidence="13">
    <location>
        <begin position="430"/>
        <end position="453"/>
    </location>
</feature>
<feature type="transmembrane region" description="Helical" evidence="14">
    <location>
        <begin position="1001"/>
        <end position="1021"/>
    </location>
</feature>
<feature type="domain" description="DUF1758" evidence="17">
    <location>
        <begin position="492"/>
        <end position="642"/>
    </location>
</feature>
<keyword evidence="6 14" id="KW-1133">Transmembrane helix</keyword>
<evidence type="ECO:0000256" key="1">
    <source>
        <dbReference type="ARBA" id="ARBA00004651"/>
    </source>
</evidence>
<name>A0AAN8ILD6_TRICO</name>
<evidence type="ECO:0000256" key="6">
    <source>
        <dbReference type="ARBA" id="ARBA00022989"/>
    </source>
</evidence>
<keyword evidence="19" id="KW-1185">Reference proteome</keyword>
<dbReference type="PRINTS" id="PR01459">
    <property type="entry name" value="KCNQCHANNEL"/>
</dbReference>
<proteinExistence type="predicted"/>
<comment type="catalytic activity">
    <reaction evidence="11">
        <text>K(+)(in) = K(+)(out)</text>
        <dbReference type="Rhea" id="RHEA:29463"/>
        <dbReference type="ChEBI" id="CHEBI:29103"/>
    </reaction>
</comment>